<name>A0A1Q9DW55_SYMMI</name>
<dbReference type="OrthoDB" id="10340870at2759"/>
<accession>A0A1Q9DW55</accession>
<proteinExistence type="predicted"/>
<dbReference type="Proteomes" id="UP000186817">
    <property type="component" value="Unassembled WGS sequence"/>
</dbReference>
<feature type="compositionally biased region" description="Basic and acidic residues" evidence="1">
    <location>
        <begin position="333"/>
        <end position="351"/>
    </location>
</feature>
<comment type="caution">
    <text evidence="2">The sequence shown here is derived from an EMBL/GenBank/DDBJ whole genome shotgun (WGS) entry which is preliminary data.</text>
</comment>
<evidence type="ECO:0000313" key="2">
    <source>
        <dbReference type="EMBL" id="OLP99409.1"/>
    </source>
</evidence>
<keyword evidence="3" id="KW-1185">Reference proteome</keyword>
<organism evidence="2 3">
    <name type="scientific">Symbiodinium microadriaticum</name>
    <name type="common">Dinoflagellate</name>
    <name type="synonym">Zooxanthella microadriatica</name>
    <dbReference type="NCBI Taxonomy" id="2951"/>
    <lineage>
        <taxon>Eukaryota</taxon>
        <taxon>Sar</taxon>
        <taxon>Alveolata</taxon>
        <taxon>Dinophyceae</taxon>
        <taxon>Suessiales</taxon>
        <taxon>Symbiodiniaceae</taxon>
        <taxon>Symbiodinium</taxon>
    </lineage>
</organism>
<dbReference type="AlphaFoldDB" id="A0A1Q9DW55"/>
<reference evidence="2 3" key="1">
    <citation type="submission" date="2016-02" db="EMBL/GenBank/DDBJ databases">
        <title>Genome analysis of coral dinoflagellate symbionts highlights evolutionary adaptations to a symbiotic lifestyle.</title>
        <authorList>
            <person name="Aranda M."/>
            <person name="Li Y."/>
            <person name="Liew Y.J."/>
            <person name="Baumgarten S."/>
            <person name="Simakov O."/>
            <person name="Wilson M."/>
            <person name="Piel J."/>
            <person name="Ashoor H."/>
            <person name="Bougouffa S."/>
            <person name="Bajic V.B."/>
            <person name="Ryu T."/>
            <person name="Ravasi T."/>
            <person name="Bayer T."/>
            <person name="Micklem G."/>
            <person name="Kim H."/>
            <person name="Bhak J."/>
            <person name="Lajeunesse T.C."/>
            <person name="Voolstra C.R."/>
        </authorList>
    </citation>
    <scope>NUCLEOTIDE SEQUENCE [LARGE SCALE GENOMIC DNA]</scope>
    <source>
        <strain evidence="2 3">CCMP2467</strain>
    </source>
</reference>
<evidence type="ECO:0000256" key="1">
    <source>
        <dbReference type="SAM" id="MobiDB-lite"/>
    </source>
</evidence>
<evidence type="ECO:0000313" key="3">
    <source>
        <dbReference type="Proteomes" id="UP000186817"/>
    </source>
</evidence>
<feature type="region of interest" description="Disordered" evidence="1">
    <location>
        <begin position="333"/>
        <end position="383"/>
    </location>
</feature>
<gene>
    <name evidence="2" type="ORF">AK812_SmicGene18050</name>
</gene>
<protein>
    <submittedName>
        <fullName evidence="2">Uncharacterized protein</fullName>
    </submittedName>
</protein>
<sequence>MGMDFPSADSLWERVLPRLLQWAPGRRCSQSQIIRSGTGFVSTAVSLKVRGNLQCHAAVLWFLVSGLEPFAVIVPVVTTSARRVPFQLKSPRLGGLTPLLASWRMRLLRSFQTSLLALLALCCCPGGAERAIEAHLVAGIRDPSEEPFPTYASAENREADLEKLTKRLKYHVSPTGPLQEYQTQFKKSDQEYSEAAEEMYKSLNKFQESISEFRGKIADANSTGLGHSVMGYSCWSLDLTMQRPRVRTSAFEKQKRHDKGQGDFVQSHTLEYLFCCEQGAEHRLLRCKISREFINANFLPGNNSKVFLQIANTKRDEGDTLDTRKDMREWRKSQWKTAREAEKVAKKEATVKPDSAMDTDADDQHQEDPIAVDCFSGVSQQGR</sequence>
<dbReference type="EMBL" id="LSRX01000363">
    <property type="protein sequence ID" value="OLP99409.1"/>
    <property type="molecule type" value="Genomic_DNA"/>
</dbReference>